<proteinExistence type="predicted"/>
<accession>A0A2C5XUU2</accession>
<dbReference type="Proteomes" id="UP000224854">
    <property type="component" value="Unassembled WGS sequence"/>
</dbReference>
<dbReference type="OrthoDB" id="3767534at2759"/>
<reference evidence="1 2" key="1">
    <citation type="submission" date="2017-06" db="EMBL/GenBank/DDBJ databases">
        <title>Ant-infecting Ophiocordyceps genomes reveal a high diversity of potential behavioral manipulation genes and a possible major role for enterotoxins.</title>
        <authorList>
            <person name="De Bekker C."/>
            <person name="Evans H.C."/>
            <person name="Brachmann A."/>
            <person name="Hughes D.P."/>
        </authorList>
    </citation>
    <scope>NUCLEOTIDE SEQUENCE [LARGE SCALE GENOMIC DNA]</scope>
    <source>
        <strain evidence="1 2">1348a</strain>
    </source>
</reference>
<sequence>MALAAGFGGIPLSAPVLAPIVSTLQIRSAADLDNLPTCAVDCIKQRCSSMTDMDCICNLSVRCLSLVSSFPLSPW</sequence>
<comment type="caution">
    <text evidence="1">The sequence shown here is derived from an EMBL/GenBank/DDBJ whole genome shotgun (WGS) entry which is preliminary data.</text>
</comment>
<evidence type="ECO:0000313" key="2">
    <source>
        <dbReference type="Proteomes" id="UP000224854"/>
    </source>
</evidence>
<name>A0A2C5XUU2_9HYPO</name>
<gene>
    <name evidence="1" type="ORF">CDD82_2963</name>
</gene>
<dbReference type="EMBL" id="NJEU01002177">
    <property type="protein sequence ID" value="PHH58474.1"/>
    <property type="molecule type" value="Genomic_DNA"/>
</dbReference>
<organism evidence="1 2">
    <name type="scientific">Ophiocordyceps australis</name>
    <dbReference type="NCBI Taxonomy" id="1399860"/>
    <lineage>
        <taxon>Eukaryota</taxon>
        <taxon>Fungi</taxon>
        <taxon>Dikarya</taxon>
        <taxon>Ascomycota</taxon>
        <taxon>Pezizomycotina</taxon>
        <taxon>Sordariomycetes</taxon>
        <taxon>Hypocreomycetidae</taxon>
        <taxon>Hypocreales</taxon>
        <taxon>Ophiocordycipitaceae</taxon>
        <taxon>Ophiocordyceps</taxon>
    </lineage>
</organism>
<evidence type="ECO:0000313" key="1">
    <source>
        <dbReference type="EMBL" id="PHH58474.1"/>
    </source>
</evidence>
<dbReference type="AlphaFoldDB" id="A0A2C5XUU2"/>
<keyword evidence="2" id="KW-1185">Reference proteome</keyword>
<protein>
    <submittedName>
        <fullName evidence="1">Uncharacterized protein</fullName>
    </submittedName>
</protein>